<proteinExistence type="predicted"/>
<feature type="compositionally biased region" description="Polar residues" evidence="1">
    <location>
        <begin position="18"/>
        <end position="30"/>
    </location>
</feature>
<feature type="compositionally biased region" description="Basic and acidic residues" evidence="1">
    <location>
        <begin position="74"/>
        <end position="91"/>
    </location>
</feature>
<feature type="region of interest" description="Disordered" evidence="1">
    <location>
        <begin position="1"/>
        <end position="91"/>
    </location>
</feature>
<comment type="caution">
    <text evidence="2">The sequence shown here is derived from an EMBL/GenBank/DDBJ whole genome shotgun (WGS) entry which is preliminary data.</text>
</comment>
<dbReference type="AlphaFoldDB" id="A0AAE0DXW1"/>
<sequence length="720" mass="79899">MSSQYRLLGRGRPALFRASSQVKNGNSETQRAAEVAGHGGEGGASGSATPQGVDGSSSNKKKKKRNRKKNKKKKQEEEAKILEEKQDQLTEIKRKVEEEKAKLLVEQEKKASETQRAAEVAGHGGGGGGASGSATTQGVDGETQRAVEVAGHGGGGEGASGSATPEGVDGETQRAVEVAGHGGGGEGASGSATPQGVDGENEQAGQVAGHGAGRRTSEIHPEGGDTSSGVDGSRKEYEAIQSLLEQQRKEEEEEIQKKERAYQLLLARQGKGPIHQASMGNETQQQPLVLTSVPLQGGDASTPEIHPEEGGSIPEIHQVSKLCIFKVDKDTKLVHDVYTPKLISIGPTHYKNGDLRKESVKKEYARKLFERFGEDTGIDQPKFIGSTVTDFRNYLSIREAEIRGSYAWDTSEITSDELIDIISWDAMFFIEILLKYNEAVKDGNVSALDKFLKSTDSKIELMIDLMLLENQIPLFIHLYLCDRYEIDTKSFLLLLSTFFNIEESLVCRLDENTVRRACHLLDLRRLMETGGKEKKEITTEWVQVDSATTLTKYGVKFRPIRGTGMCSYKFSRSILFFHLLEIPVVHIDECWLSIVLNMIAFETGYCLNFDERPICQFIYLLDCLIQKFEDMQLLMDSKILIVKYSRKDEVYKKLIKINAGKNCNETNDCNMCKVEARTILCSCEPIGQVVPANLVSWAFGLWGINRWTECFSFLRWIGRW</sequence>
<dbReference type="Proteomes" id="UP001281410">
    <property type="component" value="Unassembled WGS sequence"/>
</dbReference>
<feature type="region of interest" description="Disordered" evidence="1">
    <location>
        <begin position="106"/>
        <end position="233"/>
    </location>
</feature>
<name>A0AAE0DXW1_9ROSI</name>
<evidence type="ECO:0000313" key="3">
    <source>
        <dbReference type="Proteomes" id="UP001281410"/>
    </source>
</evidence>
<feature type="compositionally biased region" description="Gly residues" evidence="1">
    <location>
        <begin position="122"/>
        <end position="131"/>
    </location>
</feature>
<gene>
    <name evidence="2" type="ORF">Dsin_026505</name>
</gene>
<protein>
    <submittedName>
        <fullName evidence="2">Uncharacterized protein</fullName>
    </submittedName>
</protein>
<feature type="compositionally biased region" description="Basic residues" evidence="1">
    <location>
        <begin position="59"/>
        <end position="73"/>
    </location>
</feature>
<organism evidence="2 3">
    <name type="scientific">Dipteronia sinensis</name>
    <dbReference type="NCBI Taxonomy" id="43782"/>
    <lineage>
        <taxon>Eukaryota</taxon>
        <taxon>Viridiplantae</taxon>
        <taxon>Streptophyta</taxon>
        <taxon>Embryophyta</taxon>
        <taxon>Tracheophyta</taxon>
        <taxon>Spermatophyta</taxon>
        <taxon>Magnoliopsida</taxon>
        <taxon>eudicotyledons</taxon>
        <taxon>Gunneridae</taxon>
        <taxon>Pentapetalae</taxon>
        <taxon>rosids</taxon>
        <taxon>malvids</taxon>
        <taxon>Sapindales</taxon>
        <taxon>Sapindaceae</taxon>
        <taxon>Hippocastanoideae</taxon>
        <taxon>Acereae</taxon>
        <taxon>Dipteronia</taxon>
    </lineage>
</organism>
<accession>A0AAE0DXW1</accession>
<keyword evidence="3" id="KW-1185">Reference proteome</keyword>
<dbReference type="EMBL" id="JANJYJ010000008">
    <property type="protein sequence ID" value="KAK3195195.1"/>
    <property type="molecule type" value="Genomic_DNA"/>
</dbReference>
<dbReference type="PANTHER" id="PTHR31170">
    <property type="entry name" value="BNAC04G53230D PROTEIN"/>
    <property type="match status" value="1"/>
</dbReference>
<evidence type="ECO:0000256" key="1">
    <source>
        <dbReference type="SAM" id="MobiDB-lite"/>
    </source>
</evidence>
<dbReference type="InterPro" id="IPR004158">
    <property type="entry name" value="DUF247_pln"/>
</dbReference>
<dbReference type="Pfam" id="PF03140">
    <property type="entry name" value="DUF247"/>
    <property type="match status" value="1"/>
</dbReference>
<evidence type="ECO:0000313" key="2">
    <source>
        <dbReference type="EMBL" id="KAK3195195.1"/>
    </source>
</evidence>
<dbReference type="PANTHER" id="PTHR31170:SF20">
    <property type="entry name" value="DUF247 DOMAIN PROTEIN"/>
    <property type="match status" value="1"/>
</dbReference>
<reference evidence="2" key="1">
    <citation type="journal article" date="2023" name="Plant J.">
        <title>Genome sequences and population genomics provide insights into the demographic history, inbreeding, and mutation load of two 'living fossil' tree species of Dipteronia.</title>
        <authorList>
            <person name="Feng Y."/>
            <person name="Comes H.P."/>
            <person name="Chen J."/>
            <person name="Zhu S."/>
            <person name="Lu R."/>
            <person name="Zhang X."/>
            <person name="Li P."/>
            <person name="Qiu J."/>
            <person name="Olsen K.M."/>
            <person name="Qiu Y."/>
        </authorList>
    </citation>
    <scope>NUCLEOTIDE SEQUENCE</scope>
    <source>
        <strain evidence="2">NBL</strain>
    </source>
</reference>